<dbReference type="InterPro" id="IPR026243">
    <property type="entry name" value="HAUS1"/>
</dbReference>
<evidence type="ECO:0000256" key="4">
    <source>
        <dbReference type="ARBA" id="ARBA00022618"/>
    </source>
</evidence>
<dbReference type="Pfam" id="PF25762">
    <property type="entry name" value="HAUS1"/>
    <property type="match status" value="1"/>
</dbReference>
<dbReference type="GO" id="GO:0051301">
    <property type="term" value="P:cell division"/>
    <property type="evidence" value="ECO:0007669"/>
    <property type="project" value="UniProtKB-KW"/>
</dbReference>
<evidence type="ECO:0000256" key="5">
    <source>
        <dbReference type="ARBA" id="ARBA00022701"/>
    </source>
</evidence>
<feature type="coiled-coil region" evidence="10">
    <location>
        <begin position="148"/>
        <end position="206"/>
    </location>
</feature>
<name>A0A5C3L792_COPMA</name>
<dbReference type="OrthoDB" id="5372507at2759"/>
<keyword evidence="6" id="KW-0498">Mitosis</keyword>
<keyword evidence="5" id="KW-0493">Microtubule</keyword>
<dbReference type="GO" id="GO:0005819">
    <property type="term" value="C:spindle"/>
    <property type="evidence" value="ECO:0007669"/>
    <property type="project" value="UniProtKB-SubCell"/>
</dbReference>
<evidence type="ECO:0000313" key="11">
    <source>
        <dbReference type="EMBL" id="TFK28413.1"/>
    </source>
</evidence>
<dbReference type="PANTHER" id="PTHR31570:SF1">
    <property type="entry name" value="HAUS AUGMIN-LIKE COMPLEX SUBUNIT 1"/>
    <property type="match status" value="1"/>
</dbReference>
<dbReference type="PANTHER" id="PTHR31570">
    <property type="entry name" value="HAUS AUGMIN-LIKE COMPLEX SUBUNIT 1"/>
    <property type="match status" value="1"/>
</dbReference>
<dbReference type="Proteomes" id="UP000307440">
    <property type="component" value="Unassembled WGS sequence"/>
</dbReference>
<gene>
    <name evidence="11" type="ORF">FA15DRAFT_60231</name>
</gene>
<evidence type="ECO:0000256" key="7">
    <source>
        <dbReference type="ARBA" id="ARBA00023054"/>
    </source>
</evidence>
<evidence type="ECO:0000256" key="9">
    <source>
        <dbReference type="ARBA" id="ARBA00023306"/>
    </source>
</evidence>
<protein>
    <submittedName>
        <fullName evidence="11">Uncharacterized protein</fullName>
    </submittedName>
</protein>
<evidence type="ECO:0000256" key="2">
    <source>
        <dbReference type="ARBA" id="ARBA00005479"/>
    </source>
</evidence>
<dbReference type="AlphaFoldDB" id="A0A5C3L792"/>
<sequence>MSDFSPVEDSSDQVPPLPEDLEESIDILGELVDTLGLQDVSFASFSSALNRLMDRSFALSLTQQRLSSTEEQIMDHLAYLKHQNGLLEHWMKVLQEDPSFDGASGSSEKPEALERRREALLRKAREYHNDLESILAHSQVPPVTINRMLRKQEKNRQLESEIKIKRAKIKAFQGLPPNLDLARLQLRKAREEQLELIRLREELLQNMAAGVA</sequence>
<comment type="similarity">
    <text evidence="2">Belongs to the HAUS1 family.</text>
</comment>
<dbReference type="GO" id="GO:0005874">
    <property type="term" value="C:microtubule"/>
    <property type="evidence" value="ECO:0007669"/>
    <property type="project" value="UniProtKB-KW"/>
</dbReference>
<evidence type="ECO:0000256" key="10">
    <source>
        <dbReference type="SAM" id="Coils"/>
    </source>
</evidence>
<dbReference type="GO" id="GO:0051225">
    <property type="term" value="P:spindle assembly"/>
    <property type="evidence" value="ECO:0007669"/>
    <property type="project" value="InterPro"/>
</dbReference>
<evidence type="ECO:0000256" key="6">
    <source>
        <dbReference type="ARBA" id="ARBA00022776"/>
    </source>
</evidence>
<accession>A0A5C3L792</accession>
<keyword evidence="7 10" id="KW-0175">Coiled coil</keyword>
<proteinExistence type="inferred from homology"/>
<keyword evidence="9" id="KW-0131">Cell cycle</keyword>
<organism evidence="11 12">
    <name type="scientific">Coprinopsis marcescibilis</name>
    <name type="common">Agaric fungus</name>
    <name type="synonym">Psathyrella marcescibilis</name>
    <dbReference type="NCBI Taxonomy" id="230819"/>
    <lineage>
        <taxon>Eukaryota</taxon>
        <taxon>Fungi</taxon>
        <taxon>Dikarya</taxon>
        <taxon>Basidiomycota</taxon>
        <taxon>Agaricomycotina</taxon>
        <taxon>Agaricomycetes</taxon>
        <taxon>Agaricomycetidae</taxon>
        <taxon>Agaricales</taxon>
        <taxon>Agaricineae</taxon>
        <taxon>Psathyrellaceae</taxon>
        <taxon>Coprinopsis</taxon>
    </lineage>
</organism>
<keyword evidence="12" id="KW-1185">Reference proteome</keyword>
<keyword evidence="3" id="KW-0963">Cytoplasm</keyword>
<evidence type="ECO:0000313" key="12">
    <source>
        <dbReference type="Proteomes" id="UP000307440"/>
    </source>
</evidence>
<comment type="subcellular location">
    <subcellularLocation>
        <location evidence="1">Cytoplasm</location>
        <location evidence="1">Cytoskeleton</location>
        <location evidence="1">Spindle</location>
    </subcellularLocation>
</comment>
<dbReference type="EMBL" id="ML210156">
    <property type="protein sequence ID" value="TFK28413.1"/>
    <property type="molecule type" value="Genomic_DNA"/>
</dbReference>
<evidence type="ECO:0000256" key="8">
    <source>
        <dbReference type="ARBA" id="ARBA00023212"/>
    </source>
</evidence>
<dbReference type="GO" id="GO:0005829">
    <property type="term" value="C:cytosol"/>
    <property type="evidence" value="ECO:0007669"/>
    <property type="project" value="TreeGrafter"/>
</dbReference>
<evidence type="ECO:0000256" key="3">
    <source>
        <dbReference type="ARBA" id="ARBA00022490"/>
    </source>
</evidence>
<reference evidence="11 12" key="1">
    <citation type="journal article" date="2019" name="Nat. Ecol. Evol.">
        <title>Megaphylogeny resolves global patterns of mushroom evolution.</title>
        <authorList>
            <person name="Varga T."/>
            <person name="Krizsan K."/>
            <person name="Foldi C."/>
            <person name="Dima B."/>
            <person name="Sanchez-Garcia M."/>
            <person name="Sanchez-Ramirez S."/>
            <person name="Szollosi G.J."/>
            <person name="Szarkandi J.G."/>
            <person name="Papp V."/>
            <person name="Albert L."/>
            <person name="Andreopoulos W."/>
            <person name="Angelini C."/>
            <person name="Antonin V."/>
            <person name="Barry K.W."/>
            <person name="Bougher N.L."/>
            <person name="Buchanan P."/>
            <person name="Buyck B."/>
            <person name="Bense V."/>
            <person name="Catcheside P."/>
            <person name="Chovatia M."/>
            <person name="Cooper J."/>
            <person name="Damon W."/>
            <person name="Desjardin D."/>
            <person name="Finy P."/>
            <person name="Geml J."/>
            <person name="Haridas S."/>
            <person name="Hughes K."/>
            <person name="Justo A."/>
            <person name="Karasinski D."/>
            <person name="Kautmanova I."/>
            <person name="Kiss B."/>
            <person name="Kocsube S."/>
            <person name="Kotiranta H."/>
            <person name="LaButti K.M."/>
            <person name="Lechner B.E."/>
            <person name="Liimatainen K."/>
            <person name="Lipzen A."/>
            <person name="Lukacs Z."/>
            <person name="Mihaltcheva S."/>
            <person name="Morgado L.N."/>
            <person name="Niskanen T."/>
            <person name="Noordeloos M.E."/>
            <person name="Ohm R.A."/>
            <person name="Ortiz-Santana B."/>
            <person name="Ovrebo C."/>
            <person name="Racz N."/>
            <person name="Riley R."/>
            <person name="Savchenko A."/>
            <person name="Shiryaev A."/>
            <person name="Soop K."/>
            <person name="Spirin V."/>
            <person name="Szebenyi C."/>
            <person name="Tomsovsky M."/>
            <person name="Tulloss R.E."/>
            <person name="Uehling J."/>
            <person name="Grigoriev I.V."/>
            <person name="Vagvolgyi C."/>
            <person name="Papp T."/>
            <person name="Martin F.M."/>
            <person name="Miettinen O."/>
            <person name="Hibbett D.S."/>
            <person name="Nagy L.G."/>
        </authorList>
    </citation>
    <scope>NUCLEOTIDE SEQUENCE [LARGE SCALE GENOMIC DNA]</scope>
    <source>
        <strain evidence="11 12">CBS 121175</strain>
    </source>
</reference>
<dbReference type="GO" id="GO:0070652">
    <property type="term" value="C:HAUS complex"/>
    <property type="evidence" value="ECO:0007669"/>
    <property type="project" value="InterPro"/>
</dbReference>
<evidence type="ECO:0000256" key="1">
    <source>
        <dbReference type="ARBA" id="ARBA00004186"/>
    </source>
</evidence>
<keyword evidence="8" id="KW-0206">Cytoskeleton</keyword>
<keyword evidence="4" id="KW-0132">Cell division</keyword>